<feature type="region of interest" description="Disordered" evidence="1">
    <location>
        <begin position="1"/>
        <end position="36"/>
    </location>
</feature>
<dbReference type="Proteomes" id="UP001590951">
    <property type="component" value="Unassembled WGS sequence"/>
</dbReference>
<comment type="caution">
    <text evidence="2">The sequence shown here is derived from an EMBL/GenBank/DDBJ whole genome shotgun (WGS) entry which is preliminary data.</text>
</comment>
<accession>A0ABR4BR10</accession>
<name>A0ABR4BR10_9LECA</name>
<keyword evidence="3" id="KW-1185">Reference proteome</keyword>
<evidence type="ECO:0000313" key="2">
    <source>
        <dbReference type="EMBL" id="KAL2059476.1"/>
    </source>
</evidence>
<dbReference type="EMBL" id="JBHFEH010000001">
    <property type="protein sequence ID" value="KAL2059476.1"/>
    <property type="molecule type" value="Genomic_DNA"/>
</dbReference>
<protein>
    <submittedName>
        <fullName evidence="2">Uncharacterized protein</fullName>
    </submittedName>
</protein>
<evidence type="ECO:0000313" key="3">
    <source>
        <dbReference type="Proteomes" id="UP001590951"/>
    </source>
</evidence>
<feature type="compositionally biased region" description="Low complexity" evidence="1">
    <location>
        <begin position="25"/>
        <end position="36"/>
    </location>
</feature>
<gene>
    <name evidence="2" type="ORF">ABVK25_000769</name>
</gene>
<organism evidence="2 3">
    <name type="scientific">Lepraria finkii</name>
    <dbReference type="NCBI Taxonomy" id="1340010"/>
    <lineage>
        <taxon>Eukaryota</taxon>
        <taxon>Fungi</taxon>
        <taxon>Dikarya</taxon>
        <taxon>Ascomycota</taxon>
        <taxon>Pezizomycotina</taxon>
        <taxon>Lecanoromycetes</taxon>
        <taxon>OSLEUM clade</taxon>
        <taxon>Lecanoromycetidae</taxon>
        <taxon>Lecanorales</taxon>
        <taxon>Lecanorineae</taxon>
        <taxon>Stereocaulaceae</taxon>
        <taxon>Lepraria</taxon>
    </lineage>
</organism>
<sequence>MNSDKSSASRLLKSKHSFKMPTSAPQKLKQLQQKLPKPSSLQIADAQIAIAEAQQTIIKANLSLAKANETMTEANRTISQATGINVAANEASLNAKVLHGQVVDTVVAANEASSNAKALNEDSEKAKYRSRLEGLIERLKITQSKCKFNLFPPGPP</sequence>
<evidence type="ECO:0000256" key="1">
    <source>
        <dbReference type="SAM" id="MobiDB-lite"/>
    </source>
</evidence>
<proteinExistence type="predicted"/>
<reference evidence="2 3" key="1">
    <citation type="submission" date="2024-09" db="EMBL/GenBank/DDBJ databases">
        <title>Rethinking Asexuality: The Enigmatic Case of Functional Sexual Genes in Lepraria (Stereocaulaceae).</title>
        <authorList>
            <person name="Doellman M."/>
            <person name="Sun Y."/>
            <person name="Barcenas-Pena A."/>
            <person name="Lumbsch H.T."/>
            <person name="Grewe F."/>
        </authorList>
    </citation>
    <scope>NUCLEOTIDE SEQUENCE [LARGE SCALE GENOMIC DNA]</scope>
    <source>
        <strain evidence="2 3">Grewe 0041</strain>
    </source>
</reference>